<keyword evidence="2" id="KW-0732">Signal</keyword>
<evidence type="ECO:0000256" key="1">
    <source>
        <dbReference type="SAM" id="MobiDB-lite"/>
    </source>
</evidence>
<evidence type="ECO:0000313" key="4">
    <source>
        <dbReference type="Proteomes" id="UP000195570"/>
    </source>
</evidence>
<comment type="caution">
    <text evidence="3">The sequence shown here is derived from an EMBL/GenBank/DDBJ whole genome shotgun (WGS) entry which is preliminary data.</text>
</comment>
<dbReference type="VEuPathDB" id="TriTrypDB:TEOVI_000735500"/>
<reference evidence="3" key="1">
    <citation type="submission" date="2016-09" db="EMBL/GenBank/DDBJ databases">
        <authorList>
            <person name="Hebert L."/>
            <person name="Moumen B."/>
        </authorList>
    </citation>
    <scope>NUCLEOTIDE SEQUENCE [LARGE SCALE GENOMIC DNA]</scope>
    <source>
        <strain evidence="3">OVI</strain>
    </source>
</reference>
<feature type="compositionally biased region" description="Basic and acidic residues" evidence="1">
    <location>
        <begin position="152"/>
        <end position="166"/>
    </location>
</feature>
<dbReference type="GeneID" id="92381289"/>
<protein>
    <recommendedName>
        <fullName evidence="5">Expression site-associated gene 9 (ESAG9) protein</fullName>
    </recommendedName>
</protein>
<proteinExistence type="predicted"/>
<gene>
    <name evidence="3" type="ORF">TEOVI_000735500</name>
</gene>
<feature type="signal peptide" evidence="2">
    <location>
        <begin position="1"/>
        <end position="20"/>
    </location>
</feature>
<dbReference type="Proteomes" id="UP000195570">
    <property type="component" value="Unassembled WGS sequence"/>
</dbReference>
<evidence type="ECO:0000256" key="2">
    <source>
        <dbReference type="SAM" id="SignalP"/>
    </source>
</evidence>
<dbReference type="EMBL" id="CZPT02000535">
    <property type="protein sequence ID" value="SCU66439.1"/>
    <property type="molecule type" value="Genomic_DNA"/>
</dbReference>
<feature type="compositionally biased region" description="Polar residues" evidence="1">
    <location>
        <begin position="229"/>
        <end position="239"/>
    </location>
</feature>
<name>A0A1G4I428_TRYEQ</name>
<accession>A0A1G4I428</accession>
<evidence type="ECO:0000313" key="3">
    <source>
        <dbReference type="EMBL" id="SCU66439.1"/>
    </source>
</evidence>
<feature type="compositionally biased region" description="Polar residues" evidence="1">
    <location>
        <begin position="139"/>
        <end position="151"/>
    </location>
</feature>
<organism evidence="3 4">
    <name type="scientific">Trypanosoma equiperdum</name>
    <dbReference type="NCBI Taxonomy" id="5694"/>
    <lineage>
        <taxon>Eukaryota</taxon>
        <taxon>Discoba</taxon>
        <taxon>Euglenozoa</taxon>
        <taxon>Kinetoplastea</taxon>
        <taxon>Metakinetoplastina</taxon>
        <taxon>Trypanosomatida</taxon>
        <taxon>Trypanosomatidae</taxon>
        <taxon>Trypanosoma</taxon>
    </lineage>
</organism>
<feature type="chain" id="PRO_5009235174" description="Expression site-associated gene 9 (ESAG9) protein" evidence="2">
    <location>
        <begin position="21"/>
        <end position="257"/>
    </location>
</feature>
<feature type="region of interest" description="Disordered" evidence="1">
    <location>
        <begin position="53"/>
        <end position="239"/>
    </location>
</feature>
<dbReference type="RefSeq" id="XP_067077891.1">
    <property type="nucleotide sequence ID" value="XM_067221790.1"/>
</dbReference>
<keyword evidence="4" id="KW-1185">Reference proteome</keyword>
<evidence type="ECO:0008006" key="5">
    <source>
        <dbReference type="Google" id="ProtNLM"/>
    </source>
</evidence>
<feature type="compositionally biased region" description="Polar residues" evidence="1">
    <location>
        <begin position="65"/>
        <end position="90"/>
    </location>
</feature>
<sequence length="257" mass="27098">MLRLAKVLLLKLILFMPCSGFKTSMQVTTANPGCDGYWDSSIGVWRCQYWSESGSGRRRVDPPTASVSPTSNKQPSNVPEASTKQKTEGNAAQAPAPEGGNRLPASDSGESSPKANAKPIDRGDGSGSQNEIVHPPDNSLASEPTSPQASDNSEKNVDQAGREFGKSGEQQSAKYSSGQKNGGKEVSREKIAGHEDRQVAQLSPQGGRSEAGQSGTVGVTADVLDAQEPTENNTRGGNSAWHNRRATIIAALCIVSY</sequence>
<feature type="compositionally biased region" description="Polar residues" evidence="1">
    <location>
        <begin position="200"/>
        <end position="217"/>
    </location>
</feature>
<feature type="compositionally biased region" description="Basic and acidic residues" evidence="1">
    <location>
        <begin position="182"/>
        <end position="198"/>
    </location>
</feature>
<feature type="compositionally biased region" description="Polar residues" evidence="1">
    <location>
        <begin position="168"/>
        <end position="179"/>
    </location>
</feature>
<dbReference type="AlphaFoldDB" id="A0A1G4I428"/>